<evidence type="ECO:0000313" key="11">
    <source>
        <dbReference type="EMBL" id="SUZ80216.1"/>
    </source>
</evidence>
<dbReference type="InterPro" id="IPR032282">
    <property type="entry name" value="HAGH_C"/>
</dbReference>
<reference evidence="11" key="1">
    <citation type="submission" date="2018-05" db="EMBL/GenBank/DDBJ databases">
        <authorList>
            <person name="Lanie J.A."/>
            <person name="Ng W.-L."/>
            <person name="Kazmierczak K.M."/>
            <person name="Andrzejewski T.M."/>
            <person name="Davidsen T.M."/>
            <person name="Wayne K.J."/>
            <person name="Tettelin H."/>
            <person name="Glass J.I."/>
            <person name="Rusch D."/>
            <person name="Podicherti R."/>
            <person name="Tsui H.-C.T."/>
            <person name="Winkler M.E."/>
        </authorList>
    </citation>
    <scope>NUCLEOTIDE SEQUENCE</scope>
</reference>
<dbReference type="EC" id="3.1.2.6" evidence="5"/>
<evidence type="ECO:0000256" key="3">
    <source>
        <dbReference type="ARBA" id="ARBA00004963"/>
    </source>
</evidence>
<dbReference type="HAMAP" id="MF_01374">
    <property type="entry name" value="Glyoxalase_2"/>
    <property type="match status" value="1"/>
</dbReference>
<dbReference type="InterPro" id="IPR017782">
    <property type="entry name" value="Hydroxyacylglutathione_Hdrlase"/>
</dbReference>
<name>A0A381QLH8_9ZZZZ</name>
<protein>
    <recommendedName>
        <fullName evidence="5">hydroxyacylglutathione hydrolase</fullName>
        <ecNumber evidence="5">3.1.2.6</ecNumber>
    </recommendedName>
    <alternativeName>
        <fullName evidence="9">Glyoxalase II</fullName>
    </alternativeName>
</protein>
<dbReference type="SUPFAM" id="SSF56281">
    <property type="entry name" value="Metallo-hydrolase/oxidoreductase"/>
    <property type="match status" value="1"/>
</dbReference>
<dbReference type="Pfam" id="PF00753">
    <property type="entry name" value="Lactamase_B"/>
    <property type="match status" value="1"/>
</dbReference>
<evidence type="ECO:0000256" key="9">
    <source>
        <dbReference type="ARBA" id="ARBA00031044"/>
    </source>
</evidence>
<evidence type="ECO:0000256" key="7">
    <source>
        <dbReference type="ARBA" id="ARBA00022801"/>
    </source>
</evidence>
<dbReference type="AlphaFoldDB" id="A0A381QLH8"/>
<dbReference type="GO" id="GO:0046872">
    <property type="term" value="F:metal ion binding"/>
    <property type="evidence" value="ECO:0007669"/>
    <property type="project" value="UniProtKB-KW"/>
</dbReference>
<dbReference type="InterPro" id="IPR035680">
    <property type="entry name" value="Clx_II_MBL"/>
</dbReference>
<evidence type="ECO:0000256" key="5">
    <source>
        <dbReference type="ARBA" id="ARBA00011917"/>
    </source>
</evidence>
<dbReference type="GO" id="GO:0004416">
    <property type="term" value="F:hydroxyacylglutathione hydrolase activity"/>
    <property type="evidence" value="ECO:0007669"/>
    <property type="project" value="UniProtKB-EC"/>
</dbReference>
<comment type="similarity">
    <text evidence="4">Belongs to the metallo-beta-lactamase superfamily. Glyoxalase II family.</text>
</comment>
<proteinExistence type="inferred from homology"/>
<dbReference type="SMART" id="SM00849">
    <property type="entry name" value="Lactamase_B"/>
    <property type="match status" value="1"/>
</dbReference>
<dbReference type="InterPro" id="IPR001279">
    <property type="entry name" value="Metallo-B-lactamas"/>
</dbReference>
<dbReference type="GO" id="GO:0019243">
    <property type="term" value="P:methylglyoxal catabolic process to D-lactate via S-lactoyl-glutathione"/>
    <property type="evidence" value="ECO:0007669"/>
    <property type="project" value="InterPro"/>
</dbReference>
<organism evidence="11">
    <name type="scientific">marine metagenome</name>
    <dbReference type="NCBI Taxonomy" id="408172"/>
    <lineage>
        <taxon>unclassified sequences</taxon>
        <taxon>metagenomes</taxon>
        <taxon>ecological metagenomes</taxon>
    </lineage>
</organism>
<evidence type="ECO:0000256" key="6">
    <source>
        <dbReference type="ARBA" id="ARBA00022723"/>
    </source>
</evidence>
<dbReference type="EMBL" id="UINC01001418">
    <property type="protein sequence ID" value="SUZ80216.1"/>
    <property type="molecule type" value="Genomic_DNA"/>
</dbReference>
<dbReference type="Pfam" id="PF16123">
    <property type="entry name" value="HAGH_C"/>
    <property type="match status" value="1"/>
</dbReference>
<dbReference type="PIRSF" id="PIRSF005457">
    <property type="entry name" value="Glx"/>
    <property type="match status" value="1"/>
</dbReference>
<comment type="catalytic activity">
    <reaction evidence="1">
        <text>an S-(2-hydroxyacyl)glutathione + H2O = a 2-hydroxy carboxylate + glutathione + H(+)</text>
        <dbReference type="Rhea" id="RHEA:21864"/>
        <dbReference type="ChEBI" id="CHEBI:15377"/>
        <dbReference type="ChEBI" id="CHEBI:15378"/>
        <dbReference type="ChEBI" id="CHEBI:57925"/>
        <dbReference type="ChEBI" id="CHEBI:58896"/>
        <dbReference type="ChEBI" id="CHEBI:71261"/>
        <dbReference type="EC" id="3.1.2.6"/>
    </reaction>
</comment>
<evidence type="ECO:0000256" key="8">
    <source>
        <dbReference type="ARBA" id="ARBA00022833"/>
    </source>
</evidence>
<sequence length="257" mass="28556">MKIITIPCLQDNFAYLLICTKTQQAAVVDPSEATPVISEIERQGVKLTTILNTHHHWDHVDGNQELNARYADLFIYGHESDRGRIPGQTEFLKSGDEVRFGEENGTFLHNPGHTTGAVTYVFGKTAFTGDTLFAAGCGRLFEGTPAQMHDSLNVQISGLADDTELYFGHEYTEANLRFALSVESGNAEIQHKLEAVSALRSSGKFSTPTTLAEERLTNPFMRCTSAEILACVKSKEPAHNLDEEEVFRTLRELKNNY</sequence>
<dbReference type="InterPro" id="IPR036866">
    <property type="entry name" value="RibonucZ/Hydroxyglut_hydro"/>
</dbReference>
<gene>
    <name evidence="11" type="ORF">METZ01_LOCUS33070</name>
</gene>
<evidence type="ECO:0000256" key="4">
    <source>
        <dbReference type="ARBA" id="ARBA00006759"/>
    </source>
</evidence>
<keyword evidence="6" id="KW-0479">Metal-binding</keyword>
<comment type="cofactor">
    <cofactor evidence="2">
        <name>Zn(2+)</name>
        <dbReference type="ChEBI" id="CHEBI:29105"/>
    </cofactor>
</comment>
<evidence type="ECO:0000259" key="10">
    <source>
        <dbReference type="SMART" id="SM00849"/>
    </source>
</evidence>
<evidence type="ECO:0000256" key="2">
    <source>
        <dbReference type="ARBA" id="ARBA00001947"/>
    </source>
</evidence>
<dbReference type="Gene3D" id="3.60.15.10">
    <property type="entry name" value="Ribonuclease Z/Hydroxyacylglutathione hydrolase-like"/>
    <property type="match status" value="1"/>
</dbReference>
<keyword evidence="7" id="KW-0378">Hydrolase</keyword>
<accession>A0A381QLH8</accession>
<comment type="pathway">
    <text evidence="3">Secondary metabolite metabolism; methylglyoxal degradation; (R)-lactate from methylglyoxal: step 2/2.</text>
</comment>
<dbReference type="PANTHER" id="PTHR43705">
    <property type="entry name" value="HYDROXYACYLGLUTATHIONE HYDROLASE"/>
    <property type="match status" value="1"/>
</dbReference>
<keyword evidence="8" id="KW-0862">Zinc</keyword>
<dbReference type="InterPro" id="IPR050110">
    <property type="entry name" value="Glyoxalase_II_hydrolase"/>
</dbReference>
<dbReference type="PANTHER" id="PTHR43705:SF1">
    <property type="entry name" value="HYDROXYACYLGLUTATHIONE HYDROLASE GLOB"/>
    <property type="match status" value="1"/>
</dbReference>
<feature type="domain" description="Metallo-beta-lactamase" evidence="10">
    <location>
        <begin position="11"/>
        <end position="169"/>
    </location>
</feature>
<dbReference type="CDD" id="cd07723">
    <property type="entry name" value="hydroxyacylglutathione_hydrolase_MBL-fold"/>
    <property type="match status" value="1"/>
</dbReference>
<evidence type="ECO:0000256" key="1">
    <source>
        <dbReference type="ARBA" id="ARBA00001623"/>
    </source>
</evidence>
<dbReference type="NCBIfam" id="TIGR03413">
    <property type="entry name" value="GSH_gloB"/>
    <property type="match status" value="1"/>
</dbReference>